<feature type="domain" description="PIN" evidence="6">
    <location>
        <begin position="4"/>
        <end position="116"/>
    </location>
</feature>
<dbReference type="GO" id="GO:0046872">
    <property type="term" value="F:metal ion binding"/>
    <property type="evidence" value="ECO:0007669"/>
    <property type="project" value="UniProtKB-KW"/>
</dbReference>
<evidence type="ECO:0000256" key="4">
    <source>
        <dbReference type="ARBA" id="ARBA00022801"/>
    </source>
</evidence>
<keyword evidence="1" id="KW-1277">Toxin-antitoxin system</keyword>
<evidence type="ECO:0000313" key="8">
    <source>
        <dbReference type="Proteomes" id="UP000254869"/>
    </source>
</evidence>
<gene>
    <name evidence="7" type="ORF">DFR76_10517</name>
</gene>
<dbReference type="InterPro" id="IPR002716">
    <property type="entry name" value="PIN_dom"/>
</dbReference>
<keyword evidence="4" id="KW-0378">Hydrolase</keyword>
<evidence type="ECO:0000256" key="3">
    <source>
        <dbReference type="ARBA" id="ARBA00022723"/>
    </source>
</evidence>
<proteinExistence type="predicted"/>
<evidence type="ECO:0000259" key="6">
    <source>
        <dbReference type="Pfam" id="PF13470"/>
    </source>
</evidence>
<dbReference type="EMBL" id="QQBC01000005">
    <property type="protein sequence ID" value="RDI65702.1"/>
    <property type="molecule type" value="Genomic_DNA"/>
</dbReference>
<protein>
    <submittedName>
        <fullName evidence="7">PIN domain-containing protein</fullName>
    </submittedName>
</protein>
<evidence type="ECO:0000256" key="5">
    <source>
        <dbReference type="ARBA" id="ARBA00022842"/>
    </source>
</evidence>
<dbReference type="GO" id="GO:0004518">
    <property type="term" value="F:nuclease activity"/>
    <property type="evidence" value="ECO:0007669"/>
    <property type="project" value="UniProtKB-KW"/>
</dbReference>
<dbReference type="InterPro" id="IPR029060">
    <property type="entry name" value="PIN-like_dom_sf"/>
</dbReference>
<dbReference type="SUPFAM" id="SSF88723">
    <property type="entry name" value="PIN domain-like"/>
    <property type="match status" value="1"/>
</dbReference>
<reference evidence="7 8" key="1">
    <citation type="submission" date="2018-07" db="EMBL/GenBank/DDBJ databases">
        <title>Genomic Encyclopedia of Type Strains, Phase IV (KMG-IV): sequencing the most valuable type-strain genomes for metagenomic binning, comparative biology and taxonomic classification.</title>
        <authorList>
            <person name="Goeker M."/>
        </authorList>
    </citation>
    <scope>NUCLEOTIDE SEQUENCE [LARGE SCALE GENOMIC DNA]</scope>
    <source>
        <strain evidence="7 8">DSM 44290</strain>
    </source>
</reference>
<keyword evidence="3" id="KW-0479">Metal-binding</keyword>
<accession>A0A370I4Q7</accession>
<evidence type="ECO:0000256" key="2">
    <source>
        <dbReference type="ARBA" id="ARBA00022722"/>
    </source>
</evidence>
<keyword evidence="8" id="KW-1185">Reference proteome</keyword>
<evidence type="ECO:0000256" key="1">
    <source>
        <dbReference type="ARBA" id="ARBA00022649"/>
    </source>
</evidence>
<keyword evidence="2" id="KW-0540">Nuclease</keyword>
<dbReference type="Proteomes" id="UP000254869">
    <property type="component" value="Unassembled WGS sequence"/>
</dbReference>
<organism evidence="7 8">
    <name type="scientific">Nocardia pseudobrasiliensis</name>
    <dbReference type="NCBI Taxonomy" id="45979"/>
    <lineage>
        <taxon>Bacteria</taxon>
        <taxon>Bacillati</taxon>
        <taxon>Actinomycetota</taxon>
        <taxon>Actinomycetes</taxon>
        <taxon>Mycobacteriales</taxon>
        <taxon>Nocardiaceae</taxon>
        <taxon>Nocardia</taxon>
    </lineage>
</organism>
<dbReference type="GO" id="GO:0016787">
    <property type="term" value="F:hydrolase activity"/>
    <property type="evidence" value="ECO:0007669"/>
    <property type="project" value="UniProtKB-KW"/>
</dbReference>
<comment type="caution">
    <text evidence="7">The sequence shown here is derived from an EMBL/GenBank/DDBJ whole genome shotgun (WGS) entry which is preliminary data.</text>
</comment>
<keyword evidence="5" id="KW-0460">Magnesium</keyword>
<sequence length="192" mass="21380">MFAVVLDTCVLWPSLQRDFLLSLAVEGMYRPLWSSAIIGELEYHESAKLVAWGEDPETARKRSCHLIDMMTLRFDDACVENWESLEGTFRLPDPNDEHVLAAAVVGGAGAIVTDNVSDFPEREDLIPSRIKILTAAQFAADTVAVSPETALHAIETMIVRFERPPLTVEQVLGFLIDRYAMTEAVELIRSVC</sequence>
<dbReference type="Pfam" id="PF13470">
    <property type="entry name" value="PIN_3"/>
    <property type="match status" value="1"/>
</dbReference>
<dbReference type="AlphaFoldDB" id="A0A370I4Q7"/>
<name>A0A370I4Q7_9NOCA</name>
<dbReference type="STRING" id="1210086.GCA_001613105_04066"/>
<dbReference type="RefSeq" id="WP_067999892.1">
    <property type="nucleotide sequence ID" value="NZ_QQBC01000005.1"/>
</dbReference>
<evidence type="ECO:0000313" key="7">
    <source>
        <dbReference type="EMBL" id="RDI65702.1"/>
    </source>
</evidence>